<keyword evidence="3 7" id="KW-1134">Transmembrane beta strand</keyword>
<dbReference type="InterPro" id="IPR039426">
    <property type="entry name" value="TonB-dep_rcpt-like"/>
</dbReference>
<comment type="similarity">
    <text evidence="7">Belongs to the TonB-dependent receptor family.</text>
</comment>
<dbReference type="NCBIfam" id="TIGR04056">
    <property type="entry name" value="OMP_RagA_SusC"/>
    <property type="match status" value="1"/>
</dbReference>
<evidence type="ECO:0000313" key="10">
    <source>
        <dbReference type="Proteomes" id="UP000283589"/>
    </source>
</evidence>
<dbReference type="SUPFAM" id="SSF56935">
    <property type="entry name" value="Porins"/>
    <property type="match status" value="1"/>
</dbReference>
<evidence type="ECO:0000256" key="7">
    <source>
        <dbReference type="PROSITE-ProRule" id="PRU01360"/>
    </source>
</evidence>
<comment type="caution">
    <text evidence="9">The sequence shown here is derived from an EMBL/GenBank/DDBJ whole genome shotgun (WGS) entry which is preliminary data.</text>
</comment>
<dbReference type="InterPro" id="IPR036942">
    <property type="entry name" value="Beta-barrel_TonB_sf"/>
</dbReference>
<dbReference type="Proteomes" id="UP000283589">
    <property type="component" value="Unassembled WGS sequence"/>
</dbReference>
<protein>
    <submittedName>
        <fullName evidence="9">SusC/RagA family TonB-linked outer membrane protein</fullName>
    </submittedName>
</protein>
<gene>
    <name evidence="9" type="ORF">DWW18_02945</name>
</gene>
<name>A0A412X4S5_9BACT</name>
<evidence type="ECO:0000256" key="4">
    <source>
        <dbReference type="ARBA" id="ARBA00022692"/>
    </source>
</evidence>
<dbReference type="InterPro" id="IPR023996">
    <property type="entry name" value="TonB-dep_OMP_SusC/RagA"/>
</dbReference>
<evidence type="ECO:0000256" key="6">
    <source>
        <dbReference type="ARBA" id="ARBA00023237"/>
    </source>
</evidence>
<dbReference type="InterPro" id="IPR008969">
    <property type="entry name" value="CarboxyPept-like_regulatory"/>
</dbReference>
<evidence type="ECO:0000256" key="5">
    <source>
        <dbReference type="ARBA" id="ARBA00023136"/>
    </source>
</evidence>
<keyword evidence="4 7" id="KW-0812">Transmembrane</keyword>
<dbReference type="RefSeq" id="WP_118258748.1">
    <property type="nucleotide sequence ID" value="NZ_QRZA01000003.1"/>
</dbReference>
<keyword evidence="2 7" id="KW-0813">Transport</keyword>
<reference evidence="9 10" key="1">
    <citation type="submission" date="2018-08" db="EMBL/GenBank/DDBJ databases">
        <title>A genome reference for cultivated species of the human gut microbiota.</title>
        <authorList>
            <person name="Zou Y."/>
            <person name="Xue W."/>
            <person name="Luo G."/>
        </authorList>
    </citation>
    <scope>NUCLEOTIDE SEQUENCE [LARGE SCALE GENOMIC DNA]</scope>
    <source>
        <strain evidence="9 10">AF14-49</strain>
    </source>
</reference>
<evidence type="ECO:0000313" key="9">
    <source>
        <dbReference type="EMBL" id="RGV35756.1"/>
    </source>
</evidence>
<proteinExistence type="inferred from homology"/>
<dbReference type="SUPFAM" id="SSF49464">
    <property type="entry name" value="Carboxypeptidase regulatory domain-like"/>
    <property type="match status" value="1"/>
</dbReference>
<evidence type="ECO:0000256" key="2">
    <source>
        <dbReference type="ARBA" id="ARBA00022448"/>
    </source>
</evidence>
<evidence type="ECO:0000256" key="3">
    <source>
        <dbReference type="ARBA" id="ARBA00022452"/>
    </source>
</evidence>
<dbReference type="InterPro" id="IPR023997">
    <property type="entry name" value="TonB-dep_OMP_SusC/RagA_CS"/>
</dbReference>
<comment type="subcellular location">
    <subcellularLocation>
        <location evidence="1 7">Cell outer membrane</location>
        <topology evidence="1 7">Multi-pass membrane protein</topology>
    </subcellularLocation>
</comment>
<organism evidence="9 10">
    <name type="scientific">Butyricimonas virosa</name>
    <dbReference type="NCBI Taxonomy" id="544645"/>
    <lineage>
        <taxon>Bacteria</taxon>
        <taxon>Pseudomonadati</taxon>
        <taxon>Bacteroidota</taxon>
        <taxon>Bacteroidia</taxon>
        <taxon>Bacteroidales</taxon>
        <taxon>Odoribacteraceae</taxon>
        <taxon>Butyricimonas</taxon>
    </lineage>
</organism>
<dbReference type="NCBIfam" id="TIGR04057">
    <property type="entry name" value="SusC_RagA_signa"/>
    <property type="match status" value="1"/>
</dbReference>
<feature type="domain" description="TonB-dependent receptor plug" evidence="8">
    <location>
        <begin position="224"/>
        <end position="343"/>
    </location>
</feature>
<dbReference type="Pfam" id="PF07715">
    <property type="entry name" value="Plug"/>
    <property type="match status" value="1"/>
</dbReference>
<evidence type="ECO:0000259" key="8">
    <source>
        <dbReference type="Pfam" id="PF07715"/>
    </source>
</evidence>
<keyword evidence="5 7" id="KW-0472">Membrane</keyword>
<dbReference type="EMBL" id="QRZA01000003">
    <property type="protein sequence ID" value="RGV35756.1"/>
    <property type="molecule type" value="Genomic_DNA"/>
</dbReference>
<dbReference type="InterPro" id="IPR037066">
    <property type="entry name" value="Plug_dom_sf"/>
</dbReference>
<dbReference type="Gene3D" id="2.40.170.20">
    <property type="entry name" value="TonB-dependent receptor, beta-barrel domain"/>
    <property type="match status" value="1"/>
</dbReference>
<dbReference type="Gene3D" id="2.170.130.10">
    <property type="entry name" value="TonB-dependent receptor, plug domain"/>
    <property type="match status" value="1"/>
</dbReference>
<keyword evidence="6 7" id="KW-0998">Cell outer membrane</keyword>
<dbReference type="GO" id="GO:0009279">
    <property type="term" value="C:cell outer membrane"/>
    <property type="evidence" value="ECO:0007669"/>
    <property type="project" value="UniProtKB-SubCell"/>
</dbReference>
<sequence>MKKSQEFDVGRDFDAVRKLYLTTKLLLCFLIVGLSAVHANVFSQDKITISVHESSLIQVFETLSKQTGYHFVYSREILQRVGNVSVNMQNRTFADVMKECLKNTDLWYQLEDDMVVISPKFKRESAPEKEKFLTGTVKDKARELLPGVTVRIKGMHLGTSTDTKGSFKLLLPQMEKITLVFSFVGMKTMELVVKDSQKPIDVVLEEEQEDLEEVVVTGIYTRKKESFTGSSKTYKTEDLKMVGTQNIIQSLKTLDPAFNVLESKEYGSDPNRLPDIEIRGKSSVVGLKEEFGQDPNQPLFILDGFETTLQTVVDLNMDRVASVTILKDAASTAIYGSKAANGVVVIETKAPVRGKLRLNYNGSADISFADLSDYNLMNAEEKLEFERLSGVFESESAIIQEQLTGRYNQLLQNVKRGVDSYWMSEPLRLGITHRHNLYIEGGDEQMRYGLGVNYSGIQGVMKSSIRDIIALSLDLVYRKKGFNFVNKLSIDWNNSDNPIVPFSTYASTNPYYEKKSASSERWLEDWHVENVTGMNFGTVRVENPLYNDVQNSYNQAKGFGVRDNFSIEIRPIDVLSIRGRVGLTKSYSESEVFTSPNATQFDKADPLLKGTYNNSNSDVLNYNADLTVTYGQLLGEKHMVNVAAGMSVSENKTVSKNFSAQGFPEGNFTKPSFANQYPEGDKPGYSESKSRNANFYLNGGYAYDNRYLLDVNLRSDGTSVFGANKRFSTTWAVGVAWNLHKENFMKNHTNLFNVFKIRASIGNPGNQNFGSYSAITTYYFNNWMLNDFGTGLLISTFGDPDLEWQRTLDKNIGLDLSMFSNRFHLNFDYYHKRTDPLIATIKMPSSMGVTSRRANIGIQVDQGFNGSLSYAFLYNPKKGINYTMSVNFRYGKAYYDKIGHNLDQYNKENIAKNMVRYYDGGSPTALWAVRSRGIDPATGKEIFVRKDGVLTYDFSYDEEVEVGDSRPTLEGVWGNTLYYKGFSASVQIRYSFGADAFNSTLFNKVENISSSNITTNQDKRALYDRWKKPGDKAQFKGISLSDYTPMSSRFVMKENYISIESVRLGYTFDSQWLKRNLKISSLNVNAYMNSIARFSTLEDERGLYYPFARNISLSIGLIL</sequence>
<dbReference type="PROSITE" id="PS52016">
    <property type="entry name" value="TONB_DEPENDENT_REC_3"/>
    <property type="match status" value="1"/>
</dbReference>
<dbReference type="Pfam" id="PF13715">
    <property type="entry name" value="CarbopepD_reg_2"/>
    <property type="match status" value="1"/>
</dbReference>
<dbReference type="InterPro" id="IPR012910">
    <property type="entry name" value="Plug_dom"/>
</dbReference>
<accession>A0A412X4S5</accession>
<dbReference type="Gene3D" id="2.60.40.1120">
    <property type="entry name" value="Carboxypeptidase-like, regulatory domain"/>
    <property type="match status" value="1"/>
</dbReference>
<evidence type="ECO:0000256" key="1">
    <source>
        <dbReference type="ARBA" id="ARBA00004571"/>
    </source>
</evidence>
<dbReference type="AlphaFoldDB" id="A0A412X4S5"/>